<organism evidence="1 2">
    <name type="scientific">Candidatus Pseudobacter hemicellulosilyticus</name>
    <dbReference type="NCBI Taxonomy" id="3121375"/>
    <lineage>
        <taxon>Bacteria</taxon>
        <taxon>Pseudomonadati</taxon>
        <taxon>Bacteroidota</taxon>
        <taxon>Chitinophagia</taxon>
        <taxon>Chitinophagales</taxon>
        <taxon>Chitinophagaceae</taxon>
        <taxon>Pseudobacter</taxon>
    </lineage>
</organism>
<dbReference type="PROSITE" id="PS51257">
    <property type="entry name" value="PROKAR_LIPOPROTEIN"/>
    <property type="match status" value="1"/>
</dbReference>
<protein>
    <recommendedName>
        <fullName evidence="3">Calx-beta domain-containing protein</fullName>
    </recommendedName>
</protein>
<name>A0AAJ6BFZ8_9BACT</name>
<sequence length="427" mass="46698">MYIKYLKKTAGQWTKLMLTFLVGSLLLTACSKDDKVEPLVISFEQETAGIPLSGEVAINIVASRTATENITVPVVLSGSAVKGTDYTVSAEAATIVAGTNKATITIKTKNSFGRDKNIRIDLGTIPPNAQRGTISSVVVGIEDGSVLIYSFAAQTNTMTETAEVTLQLKTISGNYTAEKELRIPIELGAGSTATEGTHFSFEGAKEVVIPVGKSSGTIKLKYLKQEAGKDVIELKLGAVNSHFVAGNYEKTKVMIFGPLYTQLVGTWKYKAFTNLDWWIEGMSGMGDDLTLMPKNNTEADQLIFAETGLQVNMQGVLKNYFRNSELTYVGEIDERLQEAGGIRPPVVKIVLVKAKANVAFSATTVKERLAEVGFRTFKESGKDILEVTIRDFEPVDFLTETYAMYTLFGDVPVMKTMPLRYHFEKVN</sequence>
<gene>
    <name evidence="1" type="ORF">P0Y53_17315</name>
</gene>
<evidence type="ECO:0008006" key="3">
    <source>
        <dbReference type="Google" id="ProtNLM"/>
    </source>
</evidence>
<dbReference type="Proteomes" id="UP001220610">
    <property type="component" value="Chromosome"/>
</dbReference>
<proteinExistence type="predicted"/>
<dbReference type="Gene3D" id="2.60.40.2030">
    <property type="match status" value="1"/>
</dbReference>
<evidence type="ECO:0000313" key="2">
    <source>
        <dbReference type="Proteomes" id="UP001220610"/>
    </source>
</evidence>
<reference evidence="1" key="1">
    <citation type="submission" date="2023-03" db="EMBL/GenBank/DDBJ databases">
        <title>Andean soil-derived lignocellulolytic bacterial consortium as a source of novel taxa and putative plastic-active enzymes.</title>
        <authorList>
            <person name="Diaz-Garcia L."/>
            <person name="Chuvochina M."/>
            <person name="Feuerriegel G."/>
            <person name="Bunk B."/>
            <person name="Sproer C."/>
            <person name="Streit W.R."/>
            <person name="Rodriguez L.M."/>
            <person name="Overmann J."/>
            <person name="Jimenez D.J."/>
        </authorList>
    </citation>
    <scope>NUCLEOTIDE SEQUENCE</scope>
    <source>
        <strain evidence="1">MAG 7</strain>
    </source>
</reference>
<dbReference type="SUPFAM" id="SSF141072">
    <property type="entry name" value="CalX-like"/>
    <property type="match status" value="1"/>
</dbReference>
<dbReference type="InterPro" id="IPR038081">
    <property type="entry name" value="CalX-like_sf"/>
</dbReference>
<dbReference type="EMBL" id="CP119311">
    <property type="protein sequence ID" value="WEK34249.1"/>
    <property type="molecule type" value="Genomic_DNA"/>
</dbReference>
<dbReference type="AlphaFoldDB" id="A0AAJ6BFZ8"/>
<evidence type="ECO:0000313" key="1">
    <source>
        <dbReference type="EMBL" id="WEK34249.1"/>
    </source>
</evidence>
<accession>A0AAJ6BFZ8</accession>